<sequence length="605" mass="68200">MGARYVPCMHQIKDITDDTSILFPCANSTSIDTYVCSLSELCGLTKLKLSSDGSAYLPDQWYRIFIPIFLHAGFLHIIFNLLLQVTMGSSIERNIGIIKYAIIYISSGIGGFLLGANFTPQGIASTGASGALFGIVATNIILFIYTGLLPGLDNFSHIGGFAMGILSSIVVLKDPFWVFIDGIITYPKNPSTWQQFLNNWNPMYSIEDKIRSRFFIWCGVRIIALILMIIYLVLLCKNFFNNDINRGNNCKWCKYFNCIPVKGWCDIGQVSVTSTTTTSDSNSNSNSNSNPTTTASSSSSSVPTTRYSTMTYTTSMPSSVENPKSNTNSEGTNGGLRKRFASSFTGGNSGGTANIAARAGGDIQQQYGIGSGLYVIVTNHTTRSFTSLTRNLSWFGDIFGKNKTSIESKQKRQDIITKQDELTESDSIKIHHLTFKNSDKYQSFTIEQNMPNFHKLKNWKFQKSLTPNDYESFYSDKSILQNIINQELKNLIQKDIIVSRDNYKDIKLDDLSFRFQIVKSLQSKLGIDINDYIISKSHDLETLYEEIENLVNKRWKFERNPNAIVLRSEDFDAENIYLNQERNDFEKNLELQKLTQKLKISQSQQ</sequence>
<evidence type="ECO:0000256" key="6">
    <source>
        <dbReference type="ARBA" id="ARBA00022670"/>
    </source>
</evidence>
<evidence type="ECO:0000256" key="1">
    <source>
        <dbReference type="ARBA" id="ARBA00000156"/>
    </source>
</evidence>
<protein>
    <recommendedName>
        <fullName evidence="15">Rhomboid-type serine protease</fullName>
        <ecNumber evidence="15">3.4.21.105</ecNumber>
    </recommendedName>
</protein>
<evidence type="ECO:0000259" key="17">
    <source>
        <dbReference type="Pfam" id="PF01694"/>
    </source>
</evidence>
<gene>
    <name evidence="18" type="ORF">FOB64_003056</name>
</gene>
<dbReference type="GO" id="GO:1990904">
    <property type="term" value="C:ribonucleoprotein complex"/>
    <property type="evidence" value="ECO:0007669"/>
    <property type="project" value="UniProtKB-KW"/>
</dbReference>
<dbReference type="InterPro" id="IPR018305">
    <property type="entry name" value="Ribosomal_m50"/>
</dbReference>
<evidence type="ECO:0000256" key="7">
    <source>
        <dbReference type="ARBA" id="ARBA00022692"/>
    </source>
</evidence>
<accession>A0A8H6F2Y5</accession>
<keyword evidence="10" id="KW-0689">Ribosomal protein</keyword>
<dbReference type="Proteomes" id="UP000536275">
    <property type="component" value="Unassembled WGS sequence"/>
</dbReference>
<name>A0A8H6F2Y5_CANAX</name>
<keyword evidence="14" id="KW-0687">Ribonucleoprotein</keyword>
<proteinExistence type="inferred from homology"/>
<feature type="region of interest" description="Disordered" evidence="16">
    <location>
        <begin position="275"/>
        <end position="347"/>
    </location>
</feature>
<keyword evidence="8 15" id="KW-0378">Hydrolase</keyword>
<keyword evidence="12" id="KW-0496">Mitochondrion</keyword>
<evidence type="ECO:0000256" key="13">
    <source>
        <dbReference type="ARBA" id="ARBA00023136"/>
    </source>
</evidence>
<reference evidence="18 19" key="1">
    <citation type="submission" date="2020-03" db="EMBL/GenBank/DDBJ databases">
        <title>FDA dAtabase for Regulatory Grade micrObial Sequences (FDA-ARGOS): Supporting development and validation of Infectious Disease Dx tests.</title>
        <authorList>
            <person name="Campos J."/>
            <person name="Goldberg B."/>
            <person name="Tallon L."/>
            <person name="Sadzewicz L."/>
            <person name="Vavikolanu K."/>
            <person name="Mehta A."/>
            <person name="Aluvathingal J."/>
            <person name="Nadendla S."/>
            <person name="Nandy P."/>
            <person name="Geyer C."/>
            <person name="Yan Y."/>
            <person name="Sichtig H."/>
        </authorList>
    </citation>
    <scope>NUCLEOTIDE SEQUENCE [LARGE SCALE GENOMIC DNA]</scope>
    <source>
        <strain evidence="18 19">FDAARGOS_656</strain>
    </source>
</reference>
<dbReference type="SUPFAM" id="SSF144091">
    <property type="entry name" value="Rhomboid-like"/>
    <property type="match status" value="1"/>
</dbReference>
<dbReference type="InterPro" id="IPR035952">
    <property type="entry name" value="Rhomboid-like_sf"/>
</dbReference>
<comment type="similarity">
    <text evidence="4">Belongs to the mitochondrion-specific ribosomal protein mL50 family.</text>
</comment>
<evidence type="ECO:0000256" key="2">
    <source>
        <dbReference type="ARBA" id="ARBA00004141"/>
    </source>
</evidence>
<feature type="transmembrane region" description="Helical" evidence="15">
    <location>
        <begin position="97"/>
        <end position="118"/>
    </location>
</feature>
<feature type="transmembrane region" description="Helical" evidence="15">
    <location>
        <begin position="130"/>
        <end position="149"/>
    </location>
</feature>
<dbReference type="Gene3D" id="1.20.1540.10">
    <property type="entry name" value="Rhomboid-like"/>
    <property type="match status" value="1"/>
</dbReference>
<dbReference type="InterPro" id="IPR002610">
    <property type="entry name" value="Peptidase_S54_rhomboid-like"/>
</dbReference>
<keyword evidence="6 15" id="KW-0645">Protease</keyword>
<evidence type="ECO:0000256" key="3">
    <source>
        <dbReference type="ARBA" id="ARBA00004173"/>
    </source>
</evidence>
<evidence type="ECO:0000256" key="14">
    <source>
        <dbReference type="ARBA" id="ARBA00023274"/>
    </source>
</evidence>
<feature type="transmembrane region" description="Helical" evidence="15">
    <location>
        <begin position="64"/>
        <end position="85"/>
    </location>
</feature>
<evidence type="ECO:0000256" key="8">
    <source>
        <dbReference type="ARBA" id="ARBA00022801"/>
    </source>
</evidence>
<comment type="catalytic activity">
    <reaction evidence="1 15">
        <text>Cleaves type-1 transmembrane domains using a catalytic dyad composed of serine and histidine that are contributed by different transmembrane domains.</text>
        <dbReference type="EC" id="3.4.21.105"/>
    </reaction>
</comment>
<comment type="subcellular location">
    <subcellularLocation>
        <location evidence="2 15">Membrane</location>
        <topology evidence="2 15">Multi-pass membrane protein</topology>
    </subcellularLocation>
    <subcellularLocation>
        <location evidence="3">Mitochondrion</location>
    </subcellularLocation>
</comment>
<evidence type="ECO:0000256" key="5">
    <source>
        <dbReference type="ARBA" id="ARBA00009045"/>
    </source>
</evidence>
<keyword evidence="13 15" id="KW-0472">Membrane</keyword>
<dbReference type="PANTHER" id="PTHR22936:SF69">
    <property type="entry name" value="RHOMBOID-LIKE PROTEIN"/>
    <property type="match status" value="1"/>
</dbReference>
<comment type="caution">
    <text evidence="15">Lacks conserved residue(s) required for the propagation of feature annotation.</text>
</comment>
<comment type="function">
    <text evidence="15">Serine protease involved in intramembrane proteolysis.</text>
</comment>
<organism evidence="18 19">
    <name type="scientific">Candida albicans</name>
    <name type="common">Yeast</name>
    <dbReference type="NCBI Taxonomy" id="5476"/>
    <lineage>
        <taxon>Eukaryota</taxon>
        <taxon>Fungi</taxon>
        <taxon>Dikarya</taxon>
        <taxon>Ascomycota</taxon>
        <taxon>Saccharomycotina</taxon>
        <taxon>Pichiomycetes</taxon>
        <taxon>Debaryomycetaceae</taxon>
        <taxon>Candida/Lodderomyces clade</taxon>
        <taxon>Candida</taxon>
    </lineage>
</organism>
<comment type="similarity">
    <text evidence="5 15">Belongs to the peptidase S54 family.</text>
</comment>
<dbReference type="Gene3D" id="1.10.1200.10">
    <property type="entry name" value="ACP-like"/>
    <property type="match status" value="1"/>
</dbReference>
<comment type="caution">
    <text evidence="18">The sequence shown here is derived from an EMBL/GenBank/DDBJ whole genome shotgun (WGS) entry which is preliminary data.</text>
</comment>
<evidence type="ECO:0000256" key="16">
    <source>
        <dbReference type="SAM" id="MobiDB-lite"/>
    </source>
</evidence>
<evidence type="ECO:0000256" key="9">
    <source>
        <dbReference type="ARBA" id="ARBA00022825"/>
    </source>
</evidence>
<keyword evidence="7 15" id="KW-0812">Transmembrane</keyword>
<feature type="compositionally biased region" description="Low complexity" evidence="16">
    <location>
        <begin position="275"/>
        <end position="319"/>
    </location>
</feature>
<feature type="compositionally biased region" description="Polar residues" evidence="16">
    <location>
        <begin position="320"/>
        <end position="331"/>
    </location>
</feature>
<dbReference type="EMBL" id="JABWAD010000037">
    <property type="protein sequence ID" value="KAF6069405.1"/>
    <property type="molecule type" value="Genomic_DNA"/>
</dbReference>
<dbReference type="GO" id="GO:0004252">
    <property type="term" value="F:serine-type endopeptidase activity"/>
    <property type="evidence" value="ECO:0007669"/>
    <property type="project" value="InterPro"/>
</dbReference>
<dbReference type="GO" id="GO:0005739">
    <property type="term" value="C:mitochondrion"/>
    <property type="evidence" value="ECO:0007669"/>
    <property type="project" value="UniProtKB-SubCell"/>
</dbReference>
<dbReference type="GO" id="GO:0006508">
    <property type="term" value="P:proteolysis"/>
    <property type="evidence" value="ECO:0007669"/>
    <property type="project" value="UniProtKB-KW"/>
</dbReference>
<evidence type="ECO:0000256" key="10">
    <source>
        <dbReference type="ARBA" id="ARBA00022980"/>
    </source>
</evidence>
<evidence type="ECO:0000256" key="15">
    <source>
        <dbReference type="RuleBase" id="RU362115"/>
    </source>
</evidence>
<dbReference type="PANTHER" id="PTHR22936">
    <property type="entry name" value="RHOMBOID-RELATED"/>
    <property type="match status" value="1"/>
</dbReference>
<feature type="domain" description="Peptidase S54 rhomboid" evidence="17">
    <location>
        <begin position="59"/>
        <end position="143"/>
    </location>
</feature>
<feature type="transmembrane region" description="Helical" evidence="15">
    <location>
        <begin position="155"/>
        <end position="172"/>
    </location>
</feature>
<dbReference type="AlphaFoldDB" id="A0A8H6F2Y5"/>
<dbReference type="GO" id="GO:0016020">
    <property type="term" value="C:membrane"/>
    <property type="evidence" value="ECO:0007669"/>
    <property type="project" value="UniProtKB-SubCell"/>
</dbReference>
<dbReference type="Pfam" id="PF10501">
    <property type="entry name" value="Ribosomal_L50"/>
    <property type="match status" value="1"/>
</dbReference>
<evidence type="ECO:0000313" key="19">
    <source>
        <dbReference type="Proteomes" id="UP000536275"/>
    </source>
</evidence>
<dbReference type="InterPro" id="IPR022764">
    <property type="entry name" value="Peptidase_S54_rhomboid_dom"/>
</dbReference>
<keyword evidence="11 15" id="KW-1133">Transmembrane helix</keyword>
<dbReference type="Pfam" id="PF01694">
    <property type="entry name" value="Rhomboid"/>
    <property type="match status" value="1"/>
</dbReference>
<dbReference type="EC" id="3.4.21.105" evidence="15"/>
<evidence type="ECO:0000256" key="11">
    <source>
        <dbReference type="ARBA" id="ARBA00022989"/>
    </source>
</evidence>
<feature type="transmembrane region" description="Helical" evidence="15">
    <location>
        <begin position="214"/>
        <end position="234"/>
    </location>
</feature>
<dbReference type="GO" id="GO:0005840">
    <property type="term" value="C:ribosome"/>
    <property type="evidence" value="ECO:0007669"/>
    <property type="project" value="UniProtKB-KW"/>
</dbReference>
<evidence type="ECO:0000313" key="18">
    <source>
        <dbReference type="EMBL" id="KAF6069405.1"/>
    </source>
</evidence>
<dbReference type="InterPro" id="IPR036736">
    <property type="entry name" value="ACP-like_sf"/>
</dbReference>
<keyword evidence="9 15" id="KW-0720">Serine protease</keyword>
<evidence type="ECO:0000256" key="12">
    <source>
        <dbReference type="ARBA" id="ARBA00023128"/>
    </source>
</evidence>
<evidence type="ECO:0000256" key="4">
    <source>
        <dbReference type="ARBA" id="ARBA00008860"/>
    </source>
</evidence>